<dbReference type="PANTHER" id="PTHR10229:SF0">
    <property type="entry name" value="GTP-BINDING PROTEIN 6-RELATED"/>
    <property type="match status" value="1"/>
</dbReference>
<protein>
    <recommendedName>
        <fullName evidence="7">Hflx-type G domain-containing protein</fullName>
    </recommendedName>
</protein>
<evidence type="ECO:0000259" key="7">
    <source>
        <dbReference type="PROSITE" id="PS51705"/>
    </source>
</evidence>
<dbReference type="AlphaFoldDB" id="A0AAW1PPY3"/>
<dbReference type="InterPro" id="IPR016496">
    <property type="entry name" value="GTPase_HflX"/>
</dbReference>
<dbReference type="InterPro" id="IPR030394">
    <property type="entry name" value="G_HFLX_dom"/>
</dbReference>
<keyword evidence="9" id="KW-1185">Reference proteome</keyword>
<comment type="subcellular location">
    <subcellularLocation>
        <location evidence="1">Cytoplasm</location>
    </subcellularLocation>
</comment>
<dbReference type="PANTHER" id="PTHR10229">
    <property type="entry name" value="GTP-BINDING PROTEIN HFLX"/>
    <property type="match status" value="1"/>
</dbReference>
<evidence type="ECO:0000256" key="2">
    <source>
        <dbReference type="ARBA" id="ARBA00022490"/>
    </source>
</evidence>
<dbReference type="GO" id="GO:0046872">
    <property type="term" value="F:metal ion binding"/>
    <property type="evidence" value="ECO:0007669"/>
    <property type="project" value="UniProtKB-KW"/>
</dbReference>
<keyword evidence="4" id="KW-0547">Nucleotide-binding</keyword>
<dbReference type="HAMAP" id="MF_00900">
    <property type="entry name" value="GTPase_HflX"/>
    <property type="match status" value="1"/>
</dbReference>
<accession>A0AAW1PPY3</accession>
<comment type="caution">
    <text evidence="8">The sequence shown here is derived from an EMBL/GenBank/DDBJ whole genome shotgun (WGS) entry which is preliminary data.</text>
</comment>
<dbReference type="InterPro" id="IPR032305">
    <property type="entry name" value="GTP-bd_M"/>
</dbReference>
<keyword evidence="2" id="KW-0963">Cytoplasm</keyword>
<evidence type="ECO:0000313" key="8">
    <source>
        <dbReference type="EMBL" id="KAK9810057.1"/>
    </source>
</evidence>
<dbReference type="Gene3D" id="3.40.50.11060">
    <property type="entry name" value="GTPase HflX, N-terminal domain"/>
    <property type="match status" value="2"/>
</dbReference>
<reference evidence="8 9" key="1">
    <citation type="journal article" date="2024" name="Nat. Commun.">
        <title>Phylogenomics reveals the evolutionary origins of lichenization in chlorophyte algae.</title>
        <authorList>
            <person name="Puginier C."/>
            <person name="Libourel C."/>
            <person name="Otte J."/>
            <person name="Skaloud P."/>
            <person name="Haon M."/>
            <person name="Grisel S."/>
            <person name="Petersen M."/>
            <person name="Berrin J.G."/>
            <person name="Delaux P.M."/>
            <person name="Dal Grande F."/>
            <person name="Keller J."/>
        </authorList>
    </citation>
    <scope>NUCLEOTIDE SEQUENCE [LARGE SCALE GENOMIC DNA]</scope>
    <source>
        <strain evidence="8 9">SAG 2043</strain>
    </source>
</reference>
<dbReference type="Pfam" id="PF19275">
    <property type="entry name" value="HflX_C"/>
    <property type="match status" value="1"/>
</dbReference>
<dbReference type="InterPro" id="IPR045498">
    <property type="entry name" value="HflX_C"/>
</dbReference>
<name>A0AAW1PPY3_9CHLO</name>
<dbReference type="CDD" id="cd01878">
    <property type="entry name" value="HflX"/>
    <property type="match status" value="1"/>
</dbReference>
<dbReference type="Gene3D" id="6.10.250.2860">
    <property type="match status" value="1"/>
</dbReference>
<evidence type="ECO:0000313" key="9">
    <source>
        <dbReference type="Proteomes" id="UP001489004"/>
    </source>
</evidence>
<sequence>MACVVTRPKWRGELGKLANNLRGDSVSAVVEEAEEVEFGPERAYLVGVHIQGTRDRFGYSTEESLEELARLAATAGLEVVGRAYQQLDSVNPRTYIGTGKLQELQAALLAVGAETIIFDDELTPGQLRNIEKVLGEKVRLCDRTALILDIFSQRAATKEGQLQALTLPPKWRGELGKLANNLRGDSVSAVVEEAEEVEFGPERAYLVGVHIKGTRDRFGYSTEESLEELARLAATAGLEVVGRAYQQLDSVNPRTYIGTGKLQELQAALLAVGAETIIFDDELTPGQLRNIEKVLGEKVRLCDRTALILDIFSQRAATKEGQLQVELAQSEYQLPRLTRMWSHLERQGGRGQVKGMGEKQIEVDKRLLRTRMATLRKLLDDVRAHRKQYRDRRAEAPVPVVALVGYTNAGKSTLLNRLTDAGVLAEDKLFATLDPTTRRVKLPSGKEVLFTDTVGFIQKLPTQLVAAFRATLEEISDASLLLHVVDVSHPNAAAQTQAVIKVLSELDVGAIPLVTVWNKVDACPEPEAVRQIAAGRDNTLCISAATGAGMAEFMGAVEQRIQNMMVAVEVLVPFAQGDLVGDIHRFGVIETEDYTADGTHIVARVPVLLATKLGPLAVSVVRQELSLAGHGGSRSKAVAEQDGWL</sequence>
<dbReference type="InterPro" id="IPR025121">
    <property type="entry name" value="GTPase_HflX_N"/>
</dbReference>
<evidence type="ECO:0000256" key="6">
    <source>
        <dbReference type="ARBA" id="ARBA00023134"/>
    </source>
</evidence>
<keyword evidence="3" id="KW-0479">Metal-binding</keyword>
<keyword evidence="6" id="KW-0342">GTP-binding</keyword>
<dbReference type="EMBL" id="JALJOR010000010">
    <property type="protein sequence ID" value="KAK9810057.1"/>
    <property type="molecule type" value="Genomic_DNA"/>
</dbReference>
<dbReference type="Pfam" id="PF01926">
    <property type="entry name" value="MMR_HSR1"/>
    <property type="match status" value="1"/>
</dbReference>
<dbReference type="PRINTS" id="PR00326">
    <property type="entry name" value="GTP1OBG"/>
</dbReference>
<dbReference type="FunFam" id="3.40.50.300:FF:000173">
    <property type="entry name" value="GTPase HflX"/>
    <property type="match status" value="1"/>
</dbReference>
<dbReference type="Pfam" id="PF13167">
    <property type="entry name" value="GTP-bdg_N"/>
    <property type="match status" value="2"/>
</dbReference>
<evidence type="ECO:0000256" key="3">
    <source>
        <dbReference type="ARBA" id="ARBA00022723"/>
    </source>
</evidence>
<dbReference type="InterPro" id="IPR006073">
    <property type="entry name" value="GTP-bd"/>
</dbReference>
<dbReference type="PROSITE" id="PS51705">
    <property type="entry name" value="G_HFLX"/>
    <property type="match status" value="1"/>
</dbReference>
<gene>
    <name evidence="8" type="ORF">WJX72_004066</name>
</gene>
<dbReference type="InterPro" id="IPR027417">
    <property type="entry name" value="P-loop_NTPase"/>
</dbReference>
<proteinExistence type="inferred from homology"/>
<feature type="domain" description="Hflx-type G" evidence="7">
    <location>
        <begin position="399"/>
        <end position="565"/>
    </location>
</feature>
<dbReference type="Gene3D" id="3.40.50.300">
    <property type="entry name" value="P-loop containing nucleotide triphosphate hydrolases"/>
    <property type="match status" value="1"/>
</dbReference>
<organism evidence="8 9">
    <name type="scientific">[Myrmecia] bisecta</name>
    <dbReference type="NCBI Taxonomy" id="41462"/>
    <lineage>
        <taxon>Eukaryota</taxon>
        <taxon>Viridiplantae</taxon>
        <taxon>Chlorophyta</taxon>
        <taxon>core chlorophytes</taxon>
        <taxon>Trebouxiophyceae</taxon>
        <taxon>Trebouxiales</taxon>
        <taxon>Trebouxiaceae</taxon>
        <taxon>Myrmecia</taxon>
    </lineage>
</organism>
<dbReference type="FunFam" id="3.40.50.11060:FF:000001">
    <property type="entry name" value="GTPase HflX"/>
    <property type="match status" value="2"/>
</dbReference>
<dbReference type="SUPFAM" id="SSF52540">
    <property type="entry name" value="P-loop containing nucleoside triphosphate hydrolases"/>
    <property type="match status" value="1"/>
</dbReference>
<dbReference type="NCBIfam" id="TIGR03156">
    <property type="entry name" value="GTP_HflX"/>
    <property type="match status" value="1"/>
</dbReference>
<dbReference type="GO" id="GO:0043022">
    <property type="term" value="F:ribosome binding"/>
    <property type="evidence" value="ECO:0007669"/>
    <property type="project" value="TreeGrafter"/>
</dbReference>
<dbReference type="GO" id="GO:0005737">
    <property type="term" value="C:cytoplasm"/>
    <property type="evidence" value="ECO:0007669"/>
    <property type="project" value="UniProtKB-SubCell"/>
</dbReference>
<dbReference type="Pfam" id="PF16360">
    <property type="entry name" value="GTP-bdg_M"/>
    <property type="match status" value="1"/>
</dbReference>
<evidence type="ECO:0000256" key="1">
    <source>
        <dbReference type="ARBA" id="ARBA00004496"/>
    </source>
</evidence>
<evidence type="ECO:0000256" key="4">
    <source>
        <dbReference type="ARBA" id="ARBA00022741"/>
    </source>
</evidence>
<evidence type="ECO:0000256" key="5">
    <source>
        <dbReference type="ARBA" id="ARBA00022842"/>
    </source>
</evidence>
<keyword evidence="5" id="KW-0460">Magnesium</keyword>
<dbReference type="Proteomes" id="UP001489004">
    <property type="component" value="Unassembled WGS sequence"/>
</dbReference>
<dbReference type="GO" id="GO:0005525">
    <property type="term" value="F:GTP binding"/>
    <property type="evidence" value="ECO:0007669"/>
    <property type="project" value="UniProtKB-KW"/>
</dbReference>
<dbReference type="InterPro" id="IPR042108">
    <property type="entry name" value="GTPase_HflX_N_sf"/>
</dbReference>